<evidence type="ECO:0000313" key="15">
    <source>
        <dbReference type="RefSeq" id="XP_021295977.1"/>
    </source>
</evidence>
<evidence type="ECO:0000256" key="4">
    <source>
        <dbReference type="ARBA" id="ARBA00022692"/>
    </source>
</evidence>
<feature type="transmembrane region" description="Helical" evidence="10">
    <location>
        <begin position="105"/>
        <end position="126"/>
    </location>
</feature>
<dbReference type="GO" id="GO:0015297">
    <property type="term" value="F:antiporter activity"/>
    <property type="evidence" value="ECO:0007669"/>
    <property type="project" value="InterPro"/>
</dbReference>
<evidence type="ECO:0000313" key="14">
    <source>
        <dbReference type="Proteomes" id="UP000504621"/>
    </source>
</evidence>
<dbReference type="GO" id="GO:0012505">
    <property type="term" value="C:endomembrane system"/>
    <property type="evidence" value="ECO:0007669"/>
    <property type="project" value="TreeGrafter"/>
</dbReference>
<keyword evidence="7" id="KW-0406">Ion transport</keyword>
<feature type="transmembrane region" description="Helical" evidence="10">
    <location>
        <begin position="138"/>
        <end position="160"/>
    </location>
</feature>
<dbReference type="Gene3D" id="1.20.1530.20">
    <property type="match status" value="1"/>
</dbReference>
<keyword evidence="6 10" id="KW-1133">Transmembrane helix</keyword>
<organism evidence="14 15">
    <name type="scientific">Herrania umbratica</name>
    <dbReference type="NCBI Taxonomy" id="108875"/>
    <lineage>
        <taxon>Eukaryota</taxon>
        <taxon>Viridiplantae</taxon>
        <taxon>Streptophyta</taxon>
        <taxon>Embryophyta</taxon>
        <taxon>Tracheophyta</taxon>
        <taxon>Spermatophyta</taxon>
        <taxon>Magnoliopsida</taxon>
        <taxon>eudicotyledons</taxon>
        <taxon>Gunneridae</taxon>
        <taxon>Pentapetalae</taxon>
        <taxon>rosids</taxon>
        <taxon>malvids</taxon>
        <taxon>Malvales</taxon>
        <taxon>Malvaceae</taxon>
        <taxon>Byttnerioideae</taxon>
        <taxon>Herrania</taxon>
    </lineage>
</organism>
<evidence type="ECO:0000259" key="13">
    <source>
        <dbReference type="Pfam" id="PF23259"/>
    </source>
</evidence>
<feature type="domain" description="Cation/H(+) antiporter central" evidence="12">
    <location>
        <begin position="496"/>
        <end position="620"/>
    </location>
</feature>
<keyword evidence="8 10" id="KW-0472">Membrane</keyword>
<proteinExistence type="inferred from homology"/>
<dbReference type="Pfam" id="PF23259">
    <property type="entry name" value="CHX17_C"/>
    <property type="match status" value="1"/>
</dbReference>
<dbReference type="Proteomes" id="UP000504621">
    <property type="component" value="Unplaced"/>
</dbReference>
<dbReference type="RefSeq" id="XP_021295977.1">
    <property type="nucleotide sequence ID" value="XM_021440302.1"/>
</dbReference>
<feature type="transmembrane region" description="Helical" evidence="10">
    <location>
        <begin position="205"/>
        <end position="228"/>
    </location>
</feature>
<keyword evidence="14" id="KW-1185">Reference proteome</keyword>
<dbReference type="OrthoDB" id="2687058at2759"/>
<dbReference type="InterPro" id="IPR050794">
    <property type="entry name" value="CPA2_transporter"/>
</dbReference>
<dbReference type="InterPro" id="IPR057290">
    <property type="entry name" value="CHX17_C"/>
</dbReference>
<comment type="similarity">
    <text evidence="9">Belongs to the monovalent cation:proton antiporter 2 (CPA2) transporter (TC 2.A.37) family. CHX (TC 2.A.37.4) subfamily.</text>
</comment>
<evidence type="ECO:0000259" key="12">
    <source>
        <dbReference type="Pfam" id="PF23256"/>
    </source>
</evidence>
<dbReference type="InterPro" id="IPR057291">
    <property type="entry name" value="CHX17_2nd"/>
</dbReference>
<evidence type="ECO:0000256" key="8">
    <source>
        <dbReference type="ARBA" id="ARBA00023136"/>
    </source>
</evidence>
<accession>A0A6J1B954</accession>
<keyword evidence="3" id="KW-0633">Potassium transport</keyword>
<dbReference type="GeneID" id="110425399"/>
<dbReference type="PANTHER" id="PTHR32468">
    <property type="entry name" value="CATION/H + ANTIPORTER"/>
    <property type="match status" value="1"/>
</dbReference>
<feature type="transmembrane region" description="Helical" evidence="10">
    <location>
        <begin position="40"/>
        <end position="61"/>
    </location>
</feature>
<dbReference type="GO" id="GO:0016020">
    <property type="term" value="C:membrane"/>
    <property type="evidence" value="ECO:0007669"/>
    <property type="project" value="UniProtKB-SubCell"/>
</dbReference>
<evidence type="ECO:0000256" key="1">
    <source>
        <dbReference type="ARBA" id="ARBA00004141"/>
    </source>
</evidence>
<keyword evidence="5" id="KW-0630">Potassium</keyword>
<feature type="transmembrane region" description="Helical" evidence="10">
    <location>
        <begin position="419"/>
        <end position="437"/>
    </location>
</feature>
<feature type="transmembrane region" description="Helical" evidence="10">
    <location>
        <begin position="355"/>
        <end position="380"/>
    </location>
</feature>
<evidence type="ECO:0000256" key="3">
    <source>
        <dbReference type="ARBA" id="ARBA00022538"/>
    </source>
</evidence>
<evidence type="ECO:0000256" key="10">
    <source>
        <dbReference type="SAM" id="Phobius"/>
    </source>
</evidence>
<name>A0A6J1B954_9ROSI</name>
<dbReference type="PANTHER" id="PTHR32468:SF35">
    <property type="entry name" value="CATION_H+ EXCHANGER DOMAIN-CONTAINING PROTEIN"/>
    <property type="match status" value="1"/>
</dbReference>
<evidence type="ECO:0000256" key="6">
    <source>
        <dbReference type="ARBA" id="ARBA00022989"/>
    </source>
</evidence>
<dbReference type="InterPro" id="IPR006153">
    <property type="entry name" value="Cation/H_exchanger_TM"/>
</dbReference>
<feature type="domain" description="Cation/H+ exchanger transmembrane" evidence="11">
    <location>
        <begin position="59"/>
        <end position="437"/>
    </location>
</feature>
<evidence type="ECO:0000256" key="5">
    <source>
        <dbReference type="ARBA" id="ARBA00022958"/>
    </source>
</evidence>
<dbReference type="GO" id="GO:1902600">
    <property type="term" value="P:proton transmembrane transport"/>
    <property type="evidence" value="ECO:0007669"/>
    <property type="project" value="InterPro"/>
</dbReference>
<keyword evidence="2" id="KW-0813">Transport</keyword>
<feature type="transmembrane region" description="Helical" evidence="10">
    <location>
        <begin position="73"/>
        <end position="90"/>
    </location>
</feature>
<evidence type="ECO:0000256" key="2">
    <source>
        <dbReference type="ARBA" id="ARBA00022448"/>
    </source>
</evidence>
<feature type="transmembrane region" description="Helical" evidence="10">
    <location>
        <begin position="278"/>
        <end position="302"/>
    </location>
</feature>
<feature type="transmembrane region" description="Helical" evidence="10">
    <location>
        <begin position="172"/>
        <end position="193"/>
    </location>
</feature>
<dbReference type="Pfam" id="PF23256">
    <property type="entry name" value="CHX17_2nd"/>
    <property type="match status" value="1"/>
</dbReference>
<sequence>MASELQQDSVIAGGNKTILCIDTSKINIESRSIWLHGSPLNSATSLLLFQLSGISTVSLLIDVCLRPLGQSTLVSQIFGGMIFGPSFLGYNRDVREILFPMRSTMIMSTFAGFGIMFYLFVTGVKMDPVLMVRPGRKAAVIGAASLFVTLVFSVALALVLKNFITLSSNLQNSIMLIASSQALTGFPGIATLLDELKILNTDLGRLAVTSAMFCDLIGMSMVGIIFSLQQSTSSDIFGCVPPILSIVALVVSIFVILRPRLVKMYYQTLETKSVDENSIGFIFLLVMVAAFLSEVIGQHYIIGPLILGLAVPDGPPLGSAISSRLDTLSKAFLYPAYSALSGMQTDIFAIDFQSFYVVGIIVAFAFVIKLIAVMLSALFFGLSLREAFVLGLILNARGIVELTSYNLWKESELIEDKEFALVMMSLVIVTVVITPMIRKLYDPSKQYASVKRSTIHHAKRDSEFRIVVCLHSHESVPTIMNLLEVSHASRESPVAVTAMVLVELVGRSIPILLPNHSRRLVPTNSSTAGRVCNAFSQYEEDNQGCASVQSYTSISHFQTMHDDICRIAFEKRAHIVIVPFHKQWAIDGKIGSMSRPIQNLNINVLEKAPCSVGILIDRGVLNGFVSVRTSSKFQVAVLFIGGPDDMESLAYGCRMVKHESVNLTVIRFLLFGGENSKDRKNDSQLINEHRQDNMGNERFLYVEEVLRDGEGLSSYIRGAIAHFHLILVGRYHPQSPLLEGLGEWSECPELGIVGDMLASPDYKTTTTVLVIQQQRLGGKLFNHNLPFVVRNRDSSVVPDDLPKKLLHHGPGDDSFSISLDDFDTY</sequence>
<dbReference type="AlphaFoldDB" id="A0A6J1B954"/>
<feature type="domain" description="Cation/H(+) antiporter C-terminal" evidence="13">
    <location>
        <begin position="634"/>
        <end position="774"/>
    </location>
</feature>
<dbReference type="InterPro" id="IPR038770">
    <property type="entry name" value="Na+/solute_symporter_sf"/>
</dbReference>
<dbReference type="GO" id="GO:0006813">
    <property type="term" value="P:potassium ion transport"/>
    <property type="evidence" value="ECO:0007669"/>
    <property type="project" value="UniProtKB-KW"/>
</dbReference>
<feature type="transmembrane region" description="Helical" evidence="10">
    <location>
        <begin position="240"/>
        <end position="257"/>
    </location>
</feature>
<reference evidence="15" key="1">
    <citation type="submission" date="2025-08" db="UniProtKB">
        <authorList>
            <consortium name="RefSeq"/>
        </authorList>
    </citation>
    <scope>IDENTIFICATION</scope>
    <source>
        <tissue evidence="15">Leaf</tissue>
    </source>
</reference>
<dbReference type="GO" id="GO:0006885">
    <property type="term" value="P:regulation of pH"/>
    <property type="evidence" value="ECO:0007669"/>
    <property type="project" value="TreeGrafter"/>
</dbReference>
<evidence type="ECO:0000259" key="11">
    <source>
        <dbReference type="Pfam" id="PF00999"/>
    </source>
</evidence>
<keyword evidence="4 10" id="KW-0812">Transmembrane</keyword>
<protein>
    <submittedName>
        <fullName evidence="15">Cation/H(+) antiporter 15-like</fullName>
    </submittedName>
</protein>
<evidence type="ECO:0000256" key="9">
    <source>
        <dbReference type="ARBA" id="ARBA00038341"/>
    </source>
</evidence>
<evidence type="ECO:0000256" key="7">
    <source>
        <dbReference type="ARBA" id="ARBA00023065"/>
    </source>
</evidence>
<comment type="subcellular location">
    <subcellularLocation>
        <location evidence="1">Membrane</location>
        <topology evidence="1">Multi-pass membrane protein</topology>
    </subcellularLocation>
</comment>
<dbReference type="Pfam" id="PF00999">
    <property type="entry name" value="Na_H_Exchanger"/>
    <property type="match status" value="1"/>
</dbReference>
<gene>
    <name evidence="15" type="primary">LOC110425399</name>
</gene>